<proteinExistence type="predicted"/>
<keyword evidence="3" id="KW-1185">Reference proteome</keyword>
<evidence type="ECO:0000256" key="1">
    <source>
        <dbReference type="SAM" id="SignalP"/>
    </source>
</evidence>
<dbReference type="AlphaFoldDB" id="A0A2U1JQF6"/>
<dbReference type="EMBL" id="QCZI01000001">
    <property type="protein sequence ID" value="PWA07407.1"/>
    <property type="molecule type" value="Genomic_DNA"/>
</dbReference>
<dbReference type="Proteomes" id="UP000245449">
    <property type="component" value="Unassembled WGS sequence"/>
</dbReference>
<reference evidence="2 3" key="1">
    <citation type="submission" date="2018-04" db="EMBL/GenBank/DDBJ databases">
        <title>Flavobacterium sp. nov., isolated from glacier ice.</title>
        <authorList>
            <person name="Liu Q."/>
            <person name="Xin Y.-H."/>
        </authorList>
    </citation>
    <scope>NUCLEOTIDE SEQUENCE [LARGE SCALE GENOMIC DNA]</scope>
    <source>
        <strain evidence="2 3">RB1R5</strain>
    </source>
</reference>
<gene>
    <name evidence="2" type="ORF">DB895_01435</name>
</gene>
<dbReference type="SUPFAM" id="SSF56935">
    <property type="entry name" value="Porins"/>
    <property type="match status" value="1"/>
</dbReference>
<dbReference type="OrthoDB" id="9765571at2"/>
<evidence type="ECO:0000313" key="2">
    <source>
        <dbReference type="EMBL" id="PWA07407.1"/>
    </source>
</evidence>
<comment type="caution">
    <text evidence="2">The sequence shown here is derived from an EMBL/GenBank/DDBJ whole genome shotgun (WGS) entry which is preliminary data.</text>
</comment>
<name>A0A2U1JQF6_9FLAO</name>
<feature type="signal peptide" evidence="1">
    <location>
        <begin position="1"/>
        <end position="19"/>
    </location>
</feature>
<keyword evidence="1" id="KW-0732">Signal</keyword>
<dbReference type="Gene3D" id="2.40.160.60">
    <property type="entry name" value="Outer membrane protein transport protein (OMPP1/FadL/TodX)"/>
    <property type="match status" value="1"/>
</dbReference>
<sequence length="500" mass="55537">MKKYITIIIAGLSFSAVHSQGIADALRFSQDNLNGTARFSAMSGAFGALGGDFSSINVNPAGSAIFSNNQVGFTLSSYNAKNKSEYFGTKNSENNISFDLNQAGAVFVFNNANLKNEWKKITIGVNYENANNFDNSIFVAGTNPKNSIADYFLSYANPTVNQGGIYLGTLKDYYYEELNYQDQQAYLGYYGKIIIPVDPTNLNNDSYVSNVPAGGNYYQDNYIESSGYNGKLAFNAATQYKDKLYFGLNLNSHFTDYKHSTSFYESNTNSTNSQVRSLQFDNDLHTYGSGFSLQLGAIAKVTKELRFGLAYESPTWYWLNDQLLQTLYSTVNPSTTSSTVDSNFIMTSAPYTLQTPGKWTGSLAYIFGKSGLISMDYGLKDYSNTKFTPKNEFQNANQDLSNRLTTAAELRIGAEYRIKQWSLRGGFRNEQSPYKDGKTIGDLTGYSGGFGYNFGATKLDLAYSFSQRSTQQGFFSQGFMDSATVKTNRNNFSMTLLFEL</sequence>
<organism evidence="2 3">
    <name type="scientific">Flavobacterium psychrotolerans</name>
    <dbReference type="NCBI Taxonomy" id="2169410"/>
    <lineage>
        <taxon>Bacteria</taxon>
        <taxon>Pseudomonadati</taxon>
        <taxon>Bacteroidota</taxon>
        <taxon>Flavobacteriia</taxon>
        <taxon>Flavobacteriales</taxon>
        <taxon>Flavobacteriaceae</taxon>
        <taxon>Flavobacterium</taxon>
    </lineage>
</organism>
<evidence type="ECO:0000313" key="3">
    <source>
        <dbReference type="Proteomes" id="UP000245449"/>
    </source>
</evidence>
<accession>A0A2U1JQF6</accession>
<feature type="chain" id="PRO_5015768701" evidence="1">
    <location>
        <begin position="20"/>
        <end position="500"/>
    </location>
</feature>
<dbReference type="RefSeq" id="WP_116723553.1">
    <property type="nucleotide sequence ID" value="NZ_QCZI01000001.1"/>
</dbReference>
<protein>
    <submittedName>
        <fullName evidence="2">Transporter</fullName>
    </submittedName>
</protein>